<feature type="chain" id="PRO_5038829244" evidence="3">
    <location>
        <begin position="22"/>
        <end position="407"/>
    </location>
</feature>
<dbReference type="InterPro" id="IPR028082">
    <property type="entry name" value="Peripla_BP_I"/>
</dbReference>
<dbReference type="OrthoDB" id="7337537at2"/>
<evidence type="ECO:0000256" key="3">
    <source>
        <dbReference type="SAM" id="SignalP"/>
    </source>
</evidence>
<dbReference type="AlphaFoldDB" id="A0A2I2KMD6"/>
<proteinExistence type="inferred from homology"/>
<reference evidence="5 6" key="1">
    <citation type="submission" date="2017-06" db="EMBL/GenBank/DDBJ databases">
        <authorList>
            <person name="Kim H.J."/>
            <person name="Triplett B.A."/>
        </authorList>
    </citation>
    <scope>NUCLEOTIDE SEQUENCE [LARGE SCALE GENOMIC DNA]</scope>
    <source>
        <strain evidence="5">FRACA_ARgP5</strain>
    </source>
</reference>
<evidence type="ECO:0000259" key="4">
    <source>
        <dbReference type="Pfam" id="PF13458"/>
    </source>
</evidence>
<dbReference type="InterPro" id="IPR051010">
    <property type="entry name" value="BCAA_transport"/>
</dbReference>
<dbReference type="Proteomes" id="UP000234331">
    <property type="component" value="Unassembled WGS sequence"/>
</dbReference>
<dbReference type="PROSITE" id="PS51257">
    <property type="entry name" value="PROKAR_LIPOPROTEIN"/>
    <property type="match status" value="1"/>
</dbReference>
<dbReference type="PANTHER" id="PTHR30483">
    <property type="entry name" value="LEUCINE-SPECIFIC-BINDING PROTEIN"/>
    <property type="match status" value="1"/>
</dbReference>
<comment type="similarity">
    <text evidence="1">Belongs to the leucine-binding protein family.</text>
</comment>
<dbReference type="Gene3D" id="3.40.50.2300">
    <property type="match status" value="2"/>
</dbReference>
<dbReference type="InterPro" id="IPR028081">
    <property type="entry name" value="Leu-bd"/>
</dbReference>
<dbReference type="PANTHER" id="PTHR30483:SF6">
    <property type="entry name" value="PERIPLASMIC BINDING PROTEIN OF ABC TRANSPORTER FOR NATURAL AMINO ACIDS"/>
    <property type="match status" value="1"/>
</dbReference>
<feature type="domain" description="Leucine-binding protein" evidence="4">
    <location>
        <begin position="50"/>
        <end position="369"/>
    </location>
</feature>
<name>A0A2I2KMD6_9ACTN</name>
<sequence length="407" mass="41053">MRPFRRSIAGGIALCAAVVMSACGSDSTGSDAKPHGVVITVIAPTKSIPPTFPDVIAGAKAAATAVNAKGGIGGRQIEIQACNDNNNPNDAAKCARQAVADHSVAVAGSFTDFGSSIVPILARSGIPYLGFGATTPTEYACATCYPIDAGSVLAFAGLPGALRSQGAKTVTTVTVDLAAAAANVKGVEAAAKAAGLQTMSAVKVAATSTDLAPAVQAVVRTKADAVVVILSHELTLSFIKAADQAKAPFTIGVVDGAVQSSVSKIRGTADDKLMLVGAYPPVDDTAAYPGLARYKAELDAAVKGGDSDAALRSSSSLRAWLAVHVVAQVAGKISGDITAASLNGALRTAKDVDLFGILPPWTPSAKGHVPGFDRASSARVFFMRLNDGKFSLAKPITGVDLNSGKPL</sequence>
<evidence type="ECO:0000313" key="5">
    <source>
        <dbReference type="EMBL" id="SNQ46837.1"/>
    </source>
</evidence>
<dbReference type="EMBL" id="FZMO01000066">
    <property type="protein sequence ID" value="SNQ46837.1"/>
    <property type="molecule type" value="Genomic_DNA"/>
</dbReference>
<gene>
    <name evidence="5" type="ORF">FRACA_1580017</name>
</gene>
<accession>A0A2I2KMD6</accession>
<dbReference type="Pfam" id="PF13458">
    <property type="entry name" value="Peripla_BP_6"/>
    <property type="match status" value="1"/>
</dbReference>
<evidence type="ECO:0000313" key="6">
    <source>
        <dbReference type="Proteomes" id="UP000234331"/>
    </source>
</evidence>
<dbReference type="SUPFAM" id="SSF53822">
    <property type="entry name" value="Periplasmic binding protein-like I"/>
    <property type="match status" value="1"/>
</dbReference>
<keyword evidence="2 3" id="KW-0732">Signal</keyword>
<organism evidence="5 6">
    <name type="scientific">Frankia canadensis</name>
    <dbReference type="NCBI Taxonomy" id="1836972"/>
    <lineage>
        <taxon>Bacteria</taxon>
        <taxon>Bacillati</taxon>
        <taxon>Actinomycetota</taxon>
        <taxon>Actinomycetes</taxon>
        <taxon>Frankiales</taxon>
        <taxon>Frankiaceae</taxon>
        <taxon>Frankia</taxon>
    </lineage>
</organism>
<evidence type="ECO:0000256" key="2">
    <source>
        <dbReference type="ARBA" id="ARBA00022729"/>
    </source>
</evidence>
<keyword evidence="6" id="KW-1185">Reference proteome</keyword>
<dbReference type="RefSeq" id="WP_101830787.1">
    <property type="nucleotide sequence ID" value="NZ_FZMO01000066.1"/>
</dbReference>
<protein>
    <submittedName>
        <fullName evidence="5">Putative ABC-type branched-chain amino acid transport systems periplasmic component-like protein</fullName>
    </submittedName>
</protein>
<feature type="signal peptide" evidence="3">
    <location>
        <begin position="1"/>
        <end position="21"/>
    </location>
</feature>
<evidence type="ECO:0000256" key="1">
    <source>
        <dbReference type="ARBA" id="ARBA00010062"/>
    </source>
</evidence>